<comment type="subcellular location">
    <subcellularLocation>
        <location evidence="1">Membrane</location>
        <topology evidence="1">Multi-pass membrane protein</topology>
    </subcellularLocation>
</comment>
<feature type="transmembrane region" description="Helical" evidence="6">
    <location>
        <begin position="95"/>
        <end position="117"/>
    </location>
</feature>
<dbReference type="Pfam" id="PF00335">
    <property type="entry name" value="Tetraspanin"/>
    <property type="match status" value="1"/>
</dbReference>
<evidence type="ECO:0000256" key="2">
    <source>
        <dbReference type="ARBA" id="ARBA00022692"/>
    </source>
</evidence>
<evidence type="ECO:0000313" key="7">
    <source>
        <dbReference type="EMBL" id="CAK8687761.1"/>
    </source>
</evidence>
<evidence type="ECO:0000313" key="8">
    <source>
        <dbReference type="Proteomes" id="UP001642483"/>
    </source>
</evidence>
<evidence type="ECO:0000256" key="5">
    <source>
        <dbReference type="SAM" id="MobiDB-lite"/>
    </source>
</evidence>
<feature type="transmembrane region" description="Helical" evidence="6">
    <location>
        <begin position="55"/>
        <end position="75"/>
    </location>
</feature>
<reference evidence="7 8" key="1">
    <citation type="submission" date="2024-02" db="EMBL/GenBank/DDBJ databases">
        <authorList>
            <person name="Daric V."/>
            <person name="Darras S."/>
        </authorList>
    </citation>
    <scope>NUCLEOTIDE SEQUENCE [LARGE SCALE GENOMIC DNA]</scope>
</reference>
<accession>A0ABP0G7G1</accession>
<comment type="caution">
    <text evidence="7">The sequence shown here is derived from an EMBL/GenBank/DDBJ whole genome shotgun (WGS) entry which is preliminary data.</text>
</comment>
<keyword evidence="8" id="KW-1185">Reference proteome</keyword>
<proteinExistence type="predicted"/>
<evidence type="ECO:0000256" key="3">
    <source>
        <dbReference type="ARBA" id="ARBA00022989"/>
    </source>
</evidence>
<evidence type="ECO:0000256" key="1">
    <source>
        <dbReference type="ARBA" id="ARBA00004141"/>
    </source>
</evidence>
<protein>
    <recommendedName>
        <fullName evidence="9">Tetraspanin</fullName>
    </recommendedName>
</protein>
<dbReference type="InterPro" id="IPR018499">
    <property type="entry name" value="Tetraspanin/Peripherin"/>
</dbReference>
<dbReference type="EMBL" id="CAWYQH010000106">
    <property type="protein sequence ID" value="CAK8687761.1"/>
    <property type="molecule type" value="Genomic_DNA"/>
</dbReference>
<keyword evidence="2 6" id="KW-0812">Transmembrane</keyword>
<feature type="transmembrane region" description="Helical" evidence="6">
    <location>
        <begin position="297"/>
        <end position="316"/>
    </location>
</feature>
<gene>
    <name evidence="7" type="ORF">CVLEPA_LOCUS19826</name>
</gene>
<dbReference type="Proteomes" id="UP001642483">
    <property type="component" value="Unassembled WGS sequence"/>
</dbReference>
<name>A0ABP0G7G1_CLALP</name>
<organism evidence="7 8">
    <name type="scientific">Clavelina lepadiformis</name>
    <name type="common">Light-bulb sea squirt</name>
    <name type="synonym">Ascidia lepadiformis</name>
    <dbReference type="NCBI Taxonomy" id="159417"/>
    <lineage>
        <taxon>Eukaryota</taxon>
        <taxon>Metazoa</taxon>
        <taxon>Chordata</taxon>
        <taxon>Tunicata</taxon>
        <taxon>Ascidiacea</taxon>
        <taxon>Aplousobranchia</taxon>
        <taxon>Clavelinidae</taxon>
        <taxon>Clavelina</taxon>
    </lineage>
</organism>
<dbReference type="Gene3D" id="1.10.1450.10">
    <property type="entry name" value="Tetraspanin"/>
    <property type="match status" value="1"/>
</dbReference>
<evidence type="ECO:0000256" key="6">
    <source>
        <dbReference type="SAM" id="Phobius"/>
    </source>
</evidence>
<dbReference type="InterPro" id="IPR008952">
    <property type="entry name" value="Tetraspanin_EC2_sf"/>
</dbReference>
<feature type="region of interest" description="Disordered" evidence="5">
    <location>
        <begin position="1"/>
        <end position="20"/>
    </location>
</feature>
<evidence type="ECO:0000256" key="4">
    <source>
        <dbReference type="ARBA" id="ARBA00023136"/>
    </source>
</evidence>
<feature type="compositionally biased region" description="Polar residues" evidence="5">
    <location>
        <begin position="10"/>
        <end position="19"/>
    </location>
</feature>
<keyword evidence="3 6" id="KW-1133">Transmembrane helix</keyword>
<keyword evidence="4 6" id="KW-0472">Membrane</keyword>
<dbReference type="SUPFAM" id="SSF48652">
    <property type="entry name" value="Tetraspanin"/>
    <property type="match status" value="1"/>
</dbReference>
<sequence>MSAAAGDVTAGTSANNLSESPRRVRFEVEDEERDYDVDTSEDFTYDCAIRKERKYFLLTLKIFFVVVFGIFKVILGTWTTLDGNRAQVLAKNGQFGLGAVFLIAAGVSSLLCSAWLLRTLVFSGDVKKATSSQINTVTFILLYISVFDVIAAIMFSHFTHKDFESDVKSGLNETLSERYSSWNSKGSAYKEAWDRLQTDNFCCGALNFTDWFGSKWAEGIPRKDNESIVPVSCRHRFSSSGTCHAVRVAPRRRHRDYIALIDFEIVTRCNVDDAVYIHADPCSQVYFLLLLNALKSAMWTTIALLVLDFALIAGLTKISRSLPRRQQVHIT</sequence>
<feature type="transmembrane region" description="Helical" evidence="6">
    <location>
        <begin position="137"/>
        <end position="158"/>
    </location>
</feature>
<evidence type="ECO:0008006" key="9">
    <source>
        <dbReference type="Google" id="ProtNLM"/>
    </source>
</evidence>